<dbReference type="EMBL" id="CAJOBQ010000755">
    <property type="protein sequence ID" value="CAF4412917.1"/>
    <property type="molecule type" value="Genomic_DNA"/>
</dbReference>
<comment type="caution">
    <text evidence="10">The sequence shown here is derived from an EMBL/GenBank/DDBJ whole genome shotgun (WGS) entry which is preliminary data.</text>
</comment>
<dbReference type="AlphaFoldDB" id="A0A820PZA3"/>
<sequence>MVSKLDRFFNPKDGTYANVPIIPVHPEKFRGKRPFSNNILIGNWYEDQLKFNESLHRSKTMYTIDYPAHVGSIPDTVLRRKILAAHNQKPGRLILDHHDIDDRKQHISSYDEQYNKRGAYGEHQDTSERKWLILEKRWIPERSDHPLEAAPTSWGLIVRKRSQSQSLRRQRTMPESLTGHRTVRYEYAGRYVAHPPEEYSSSKTSGIPHIYTRAIDRKNSFNNVIKQRCMTDFSCRQPITTDSIDPDYTYSLRRSTNVPRALFYLGKLPNQITRKHLPLETESTNPVLAVTSSIEQIQSQEQPV</sequence>
<evidence type="ECO:0000256" key="2">
    <source>
        <dbReference type="ARBA" id="ARBA00022490"/>
    </source>
</evidence>
<keyword evidence="6" id="KW-0966">Cell projection</keyword>
<dbReference type="Proteomes" id="UP000663862">
    <property type="component" value="Unassembled WGS sequence"/>
</dbReference>
<evidence type="ECO:0000313" key="11">
    <source>
        <dbReference type="Proteomes" id="UP000663862"/>
    </source>
</evidence>
<dbReference type="GO" id="GO:0030317">
    <property type="term" value="P:flagellated sperm motility"/>
    <property type="evidence" value="ECO:0007669"/>
    <property type="project" value="InterPro"/>
</dbReference>
<dbReference type="Proteomes" id="UP000663851">
    <property type="component" value="Unassembled WGS sequence"/>
</dbReference>
<proteinExistence type="predicted"/>
<evidence type="ECO:0000313" key="9">
    <source>
        <dbReference type="EMBL" id="CAF4352090.1"/>
    </source>
</evidence>
<organism evidence="10 11">
    <name type="scientific">Rotaria socialis</name>
    <dbReference type="NCBI Taxonomy" id="392032"/>
    <lineage>
        <taxon>Eukaryota</taxon>
        <taxon>Metazoa</taxon>
        <taxon>Spiralia</taxon>
        <taxon>Gnathifera</taxon>
        <taxon>Rotifera</taxon>
        <taxon>Eurotatoria</taxon>
        <taxon>Bdelloidea</taxon>
        <taxon>Philodinida</taxon>
        <taxon>Philodinidae</taxon>
        <taxon>Rotaria</taxon>
    </lineage>
</organism>
<evidence type="ECO:0000256" key="6">
    <source>
        <dbReference type="ARBA" id="ARBA00023273"/>
    </source>
</evidence>
<dbReference type="GO" id="GO:0005879">
    <property type="term" value="C:axonemal microtubule"/>
    <property type="evidence" value="ECO:0007669"/>
    <property type="project" value="TreeGrafter"/>
</dbReference>
<evidence type="ECO:0000256" key="3">
    <source>
        <dbReference type="ARBA" id="ARBA00022846"/>
    </source>
</evidence>
<name>A0A820PZA3_9BILA</name>
<keyword evidence="3" id="KW-0282">Flagellum</keyword>
<dbReference type="PANTHER" id="PTHR31180">
    <property type="entry name" value="CILIA- AND FLAGELLA-ASSOCIATED PROTEIN 107-RELATED"/>
    <property type="match status" value="1"/>
</dbReference>
<dbReference type="EMBL" id="CAJOBO010001213">
    <property type="protein sequence ID" value="CAF4352090.1"/>
    <property type="molecule type" value="Genomic_DNA"/>
</dbReference>
<gene>
    <name evidence="9" type="ORF">HFQ381_LOCUS16819</name>
    <name evidence="10" type="ORF">TSG867_LOCUS13887</name>
</gene>
<comment type="function">
    <text evidence="7">Microtubule inner protein (MIP) part of the dynein-decorated doublet microtubules (DMTs) in cilia axoneme, which is required for motile cilia beating.</text>
</comment>
<evidence type="ECO:0000256" key="4">
    <source>
        <dbReference type="ARBA" id="ARBA00023069"/>
    </source>
</evidence>
<protein>
    <submittedName>
        <fullName evidence="10">Uncharacterized protein</fullName>
    </submittedName>
</protein>
<dbReference type="InterPro" id="IPR054709">
    <property type="entry name" value="CFAP107"/>
</dbReference>
<comment type="subcellular location">
    <subcellularLocation>
        <location evidence="1">Cytoplasm</location>
        <location evidence="1">Cytoskeleton</location>
        <location evidence="1">Flagellum axoneme</location>
    </subcellularLocation>
</comment>
<evidence type="ECO:0000256" key="1">
    <source>
        <dbReference type="ARBA" id="ARBA00004611"/>
    </source>
</evidence>
<keyword evidence="2" id="KW-0963">Cytoplasm</keyword>
<evidence type="ECO:0000256" key="7">
    <source>
        <dbReference type="ARBA" id="ARBA00035003"/>
    </source>
</evidence>
<keyword evidence="4" id="KW-0969">Cilium</keyword>
<dbReference type="PANTHER" id="PTHR31180:SF2">
    <property type="entry name" value="CILIA- AND FLAGELLA-ASSOCIATED PROTEIN 107"/>
    <property type="match status" value="1"/>
</dbReference>
<keyword evidence="5" id="KW-0206">Cytoskeleton</keyword>
<evidence type="ECO:0000313" key="10">
    <source>
        <dbReference type="EMBL" id="CAF4412917.1"/>
    </source>
</evidence>
<reference evidence="10" key="1">
    <citation type="submission" date="2021-02" db="EMBL/GenBank/DDBJ databases">
        <authorList>
            <person name="Nowell W R."/>
        </authorList>
    </citation>
    <scope>NUCLEOTIDE SEQUENCE</scope>
</reference>
<dbReference type="Pfam" id="PF22595">
    <property type="entry name" value="CFAP107"/>
    <property type="match status" value="1"/>
</dbReference>
<evidence type="ECO:0000256" key="5">
    <source>
        <dbReference type="ARBA" id="ARBA00023212"/>
    </source>
</evidence>
<evidence type="ECO:0000256" key="8">
    <source>
        <dbReference type="ARBA" id="ARBA00046435"/>
    </source>
</evidence>
<accession>A0A820PZA3</accession>
<dbReference type="InterPro" id="IPR037662">
    <property type="entry name" value="CFAP68/107"/>
</dbReference>
<comment type="subunit">
    <text evidence="8">Microtubule inner protein component of sperm flagellar doublet microtubules.</text>
</comment>